<name>A0A1M7DKU9_9RHOB</name>
<evidence type="ECO:0000313" key="2">
    <source>
        <dbReference type="Proteomes" id="UP000184444"/>
    </source>
</evidence>
<accession>A0A1M7DKU9</accession>
<protein>
    <submittedName>
        <fullName evidence="1">Uncharacterized protein</fullName>
    </submittedName>
</protein>
<organism evidence="1 2">
    <name type="scientific">Paracoccus solventivorans</name>
    <dbReference type="NCBI Taxonomy" id="53463"/>
    <lineage>
        <taxon>Bacteria</taxon>
        <taxon>Pseudomonadati</taxon>
        <taxon>Pseudomonadota</taxon>
        <taxon>Alphaproteobacteria</taxon>
        <taxon>Rhodobacterales</taxon>
        <taxon>Paracoccaceae</taxon>
        <taxon>Paracoccus</taxon>
    </lineage>
</organism>
<dbReference type="Proteomes" id="UP000184444">
    <property type="component" value="Unassembled WGS sequence"/>
</dbReference>
<dbReference type="EMBL" id="FRCK01000001">
    <property type="protein sequence ID" value="SHL80144.1"/>
    <property type="molecule type" value="Genomic_DNA"/>
</dbReference>
<keyword evidence="2" id="KW-1185">Reference proteome</keyword>
<evidence type="ECO:0000313" key="1">
    <source>
        <dbReference type="EMBL" id="SHL80144.1"/>
    </source>
</evidence>
<sequence length="104" mass="11923">MKKLAHMLSLMPHVRIDGVTLALSILMGALPLRRQQIKHFVHNFVRLSAPSAEPEHNIVYEMFYQVGLDSPGEVREQGEQTRCCLRDPRKLEAARTRLTNGHHQ</sequence>
<gene>
    <name evidence="1" type="ORF">SAMN05444389_101420</name>
</gene>
<reference evidence="2" key="1">
    <citation type="submission" date="2016-11" db="EMBL/GenBank/DDBJ databases">
        <authorList>
            <person name="Varghese N."/>
            <person name="Submissions S."/>
        </authorList>
    </citation>
    <scope>NUCLEOTIDE SEQUENCE [LARGE SCALE GENOMIC DNA]</scope>
    <source>
        <strain evidence="2">DSM 6637</strain>
    </source>
</reference>
<proteinExistence type="predicted"/>
<dbReference type="AlphaFoldDB" id="A0A1M7DKU9"/>